<sequence>MKKTTVFLVSLLFAVNYSFAQNNCSKFYPMEEGSSFQYTNYDKKGKPDGTVDYRISSVSQDGSATVATFDLRYTDKKGKNLFDSNYTISCEDGTVRIDYESLFPAQMMQQYSEMDVEMDISGTDIELPNALDVGQELPDANVSIAMSMGGIKMNTTIDQMNRKVAKKESVTVAAGTFDCYLVQETSVSKTMGATIEVNSNMWLAEGVGLVKQESYKKNGNLMSRTELTKFSK</sequence>
<dbReference type="KEGG" id="asag:FGM00_01675"/>
<dbReference type="Proteomes" id="UP000310017">
    <property type="component" value="Chromosome"/>
</dbReference>
<dbReference type="RefSeq" id="WP_138851247.1">
    <property type="nucleotide sequence ID" value="NZ_CP040710.1"/>
</dbReference>
<reference evidence="3 4" key="1">
    <citation type="submission" date="2019-05" db="EMBL/GenBank/DDBJ databases">
        <title>Genome sequencing of F202Z8.</title>
        <authorList>
            <person name="Kwon Y.M."/>
        </authorList>
    </citation>
    <scope>NUCLEOTIDE SEQUENCE [LARGE SCALE GENOMIC DNA]</scope>
    <source>
        <strain evidence="3 4">F202Z8</strain>
    </source>
</reference>
<keyword evidence="1" id="KW-0732">Signal</keyword>
<organism evidence="3 4">
    <name type="scientific">Aggregatimonas sangjinii</name>
    <dbReference type="NCBI Taxonomy" id="2583587"/>
    <lineage>
        <taxon>Bacteria</taxon>
        <taxon>Pseudomonadati</taxon>
        <taxon>Bacteroidota</taxon>
        <taxon>Flavobacteriia</taxon>
        <taxon>Flavobacteriales</taxon>
        <taxon>Flavobacteriaceae</taxon>
        <taxon>Aggregatimonas</taxon>
    </lineage>
</organism>
<evidence type="ECO:0000313" key="4">
    <source>
        <dbReference type="Proteomes" id="UP000310017"/>
    </source>
</evidence>
<proteinExistence type="predicted"/>
<dbReference type="Gene3D" id="2.40.360.20">
    <property type="match status" value="1"/>
</dbReference>
<evidence type="ECO:0000259" key="2">
    <source>
        <dbReference type="Pfam" id="PF21347"/>
    </source>
</evidence>
<name>A0A5B7SPH1_9FLAO</name>
<feature type="domain" description="DUF3108" evidence="2">
    <location>
        <begin position="31"/>
        <end position="227"/>
    </location>
</feature>
<dbReference type="AlphaFoldDB" id="A0A5B7SPH1"/>
<evidence type="ECO:0000256" key="1">
    <source>
        <dbReference type="SAM" id="SignalP"/>
    </source>
</evidence>
<feature type="signal peptide" evidence="1">
    <location>
        <begin position="1"/>
        <end position="20"/>
    </location>
</feature>
<keyword evidence="4" id="KW-1185">Reference proteome</keyword>
<dbReference type="OrthoDB" id="665223at2"/>
<gene>
    <name evidence="3" type="ORF">FGM00_01675</name>
</gene>
<protein>
    <recommendedName>
        <fullName evidence="2">DUF3108 domain-containing protein</fullName>
    </recommendedName>
</protein>
<accession>A0A5B7SPH1</accession>
<feature type="chain" id="PRO_5022681184" description="DUF3108 domain-containing protein" evidence="1">
    <location>
        <begin position="21"/>
        <end position="232"/>
    </location>
</feature>
<dbReference type="Pfam" id="PF21347">
    <property type="entry name" value="DUF3108_like"/>
    <property type="match status" value="1"/>
</dbReference>
<dbReference type="InterPro" id="IPR049279">
    <property type="entry name" value="DUF3108-like"/>
</dbReference>
<dbReference type="EMBL" id="CP040710">
    <property type="protein sequence ID" value="QCW98892.1"/>
    <property type="molecule type" value="Genomic_DNA"/>
</dbReference>
<evidence type="ECO:0000313" key="3">
    <source>
        <dbReference type="EMBL" id="QCW98892.1"/>
    </source>
</evidence>